<keyword evidence="2 15" id="KW-0813">Transport</keyword>
<feature type="transmembrane region" description="Helical" evidence="15">
    <location>
        <begin position="6"/>
        <end position="28"/>
    </location>
</feature>
<dbReference type="GO" id="GO:0012505">
    <property type="term" value="C:endomembrane system"/>
    <property type="evidence" value="ECO:0007669"/>
    <property type="project" value="UniProtKB-SubCell"/>
</dbReference>
<dbReference type="NCBIfam" id="NF011041">
    <property type="entry name" value="PRK14471.1"/>
    <property type="match status" value="1"/>
</dbReference>
<evidence type="ECO:0000256" key="12">
    <source>
        <dbReference type="ARBA" id="ARBA00025614"/>
    </source>
</evidence>
<keyword evidence="6 15" id="KW-0375">Hydrogen ion transport</keyword>
<keyword evidence="17" id="KW-0175">Coiled coil</keyword>
<evidence type="ECO:0000256" key="14">
    <source>
        <dbReference type="ARBA" id="ARBA00037847"/>
    </source>
</evidence>
<evidence type="ECO:0000256" key="15">
    <source>
        <dbReference type="HAMAP-Rule" id="MF_01398"/>
    </source>
</evidence>
<gene>
    <name evidence="15 18" type="primary">atpF</name>
    <name evidence="18" type="ORF">C3K47_16895</name>
</gene>
<evidence type="ECO:0000256" key="3">
    <source>
        <dbReference type="ARBA" id="ARBA00022475"/>
    </source>
</evidence>
<evidence type="ECO:0000256" key="7">
    <source>
        <dbReference type="ARBA" id="ARBA00022989"/>
    </source>
</evidence>
<comment type="similarity">
    <text evidence="1 15 16">Belongs to the ATPase B chain family.</text>
</comment>
<comment type="function">
    <text evidence="12">Component of the F(0) channel, it forms part of the peripheral stalk, linking F(1) to F(0). The b'-subunit is a diverged and duplicated form of b found in plants and photosynthetic bacteria.</text>
</comment>
<dbReference type="HAMAP" id="MF_01398">
    <property type="entry name" value="ATP_synth_b_bprime"/>
    <property type="match status" value="1"/>
</dbReference>
<dbReference type="CDD" id="cd06503">
    <property type="entry name" value="ATP-synt_Fo_b"/>
    <property type="match status" value="1"/>
</dbReference>
<evidence type="ECO:0000256" key="9">
    <source>
        <dbReference type="ARBA" id="ARBA00023136"/>
    </source>
</evidence>
<evidence type="ECO:0000256" key="17">
    <source>
        <dbReference type="SAM" id="Coils"/>
    </source>
</evidence>
<dbReference type="Pfam" id="PF00430">
    <property type="entry name" value="ATP-synt_B"/>
    <property type="match status" value="1"/>
</dbReference>
<comment type="subunit">
    <text evidence="15">F-type ATPases have 2 components, F(1) - the catalytic core - and F(0) - the membrane proton channel. F(1) has five subunits: alpha(3), beta(3), gamma(1), delta(1), epsilon(1). F(0) has three main subunits: a(1), b(2) and c(10-14). The alpha and beta chains form an alternating ring which encloses part of the gamma chain. F(1) is attached to F(0) by a central stalk formed by the gamma and epsilon chains, while a peripheral stalk is formed by the delta and b chains.</text>
</comment>
<evidence type="ECO:0000256" key="5">
    <source>
        <dbReference type="ARBA" id="ARBA00022692"/>
    </source>
</evidence>
<comment type="caution">
    <text evidence="18">The sequence shown here is derived from an EMBL/GenBank/DDBJ whole genome shotgun (WGS) entry which is preliminary data.</text>
</comment>
<dbReference type="InterPro" id="IPR002146">
    <property type="entry name" value="ATP_synth_b/b'su_bac/chlpt"/>
</dbReference>
<evidence type="ECO:0000256" key="2">
    <source>
        <dbReference type="ARBA" id="ARBA00022448"/>
    </source>
</evidence>
<dbReference type="RefSeq" id="WP_103790346.1">
    <property type="nucleotide sequence ID" value="NZ_PQVF01000014.1"/>
</dbReference>
<evidence type="ECO:0000256" key="1">
    <source>
        <dbReference type="ARBA" id="ARBA00005513"/>
    </source>
</evidence>
<keyword evidence="10 15" id="KW-0066">ATP synthesis</keyword>
<keyword evidence="3 15" id="KW-1003">Cell membrane</keyword>
<dbReference type="PANTHER" id="PTHR33445:SF1">
    <property type="entry name" value="ATP SYNTHASE SUBUNIT B"/>
    <property type="match status" value="1"/>
</dbReference>
<dbReference type="NCBIfam" id="TIGR01144">
    <property type="entry name" value="ATP_synt_b"/>
    <property type="match status" value="1"/>
</dbReference>
<reference evidence="18 19" key="1">
    <citation type="submission" date="2018-01" db="EMBL/GenBank/DDBJ databases">
        <authorList>
            <person name="Gaut B.S."/>
            <person name="Morton B.R."/>
            <person name="Clegg M.T."/>
            <person name="Duvall M.R."/>
        </authorList>
    </citation>
    <scope>NUCLEOTIDE SEQUENCE [LARGE SCALE GENOMIC DNA]</scope>
    <source>
        <strain evidence="18 19">HR-AV</strain>
    </source>
</reference>
<keyword evidence="7 15" id="KW-1133">Transmembrane helix</keyword>
<accession>A0A2S4ZXJ4</accession>
<proteinExistence type="inferred from homology"/>
<evidence type="ECO:0000256" key="8">
    <source>
        <dbReference type="ARBA" id="ARBA00023065"/>
    </source>
</evidence>
<dbReference type="InterPro" id="IPR028987">
    <property type="entry name" value="ATP_synth_B-like_membr_sf"/>
</dbReference>
<dbReference type="GO" id="GO:0005886">
    <property type="term" value="C:plasma membrane"/>
    <property type="evidence" value="ECO:0007669"/>
    <property type="project" value="UniProtKB-SubCell"/>
</dbReference>
<dbReference type="GO" id="GO:0046933">
    <property type="term" value="F:proton-transporting ATP synthase activity, rotational mechanism"/>
    <property type="evidence" value="ECO:0007669"/>
    <property type="project" value="UniProtKB-UniRule"/>
</dbReference>
<keyword evidence="4 15" id="KW-0138">CF(0)</keyword>
<keyword evidence="9 15" id="KW-0472">Membrane</keyword>
<dbReference type="Gene3D" id="1.20.5.620">
    <property type="entry name" value="F1F0 ATP synthase subunit B, membrane domain"/>
    <property type="match status" value="1"/>
</dbReference>
<dbReference type="GO" id="GO:0046961">
    <property type="term" value="F:proton-transporting ATPase activity, rotational mechanism"/>
    <property type="evidence" value="ECO:0007669"/>
    <property type="project" value="TreeGrafter"/>
</dbReference>
<evidence type="ECO:0000313" key="18">
    <source>
        <dbReference type="EMBL" id="POY35080.1"/>
    </source>
</evidence>
<dbReference type="PANTHER" id="PTHR33445">
    <property type="entry name" value="ATP SYNTHASE SUBUNIT B', CHLOROPLASTIC"/>
    <property type="match status" value="1"/>
</dbReference>
<organism evidence="18 19">
    <name type="scientific">Solitalea longa</name>
    <dbReference type="NCBI Taxonomy" id="2079460"/>
    <lineage>
        <taxon>Bacteria</taxon>
        <taxon>Pseudomonadati</taxon>
        <taxon>Bacteroidota</taxon>
        <taxon>Sphingobacteriia</taxon>
        <taxon>Sphingobacteriales</taxon>
        <taxon>Sphingobacteriaceae</taxon>
        <taxon>Solitalea</taxon>
    </lineage>
</organism>
<sequence length="164" mass="18428">MDLVTPSIGLVFWTTVTFFFLFILLRVFAWKPIVSALNERERSIEDALNAADKAKEELTRLNQESDKLLKDARLERDKILKEAKTLGDNLIAEAKHNAQTEGAKMIAKAHDEINAQKNAALAEVKNQVASLSIDIAEKILRKKFENAGEQQTLVAELLKDVKLN</sequence>
<evidence type="ECO:0000256" key="6">
    <source>
        <dbReference type="ARBA" id="ARBA00022781"/>
    </source>
</evidence>
<evidence type="ECO:0000256" key="4">
    <source>
        <dbReference type="ARBA" id="ARBA00022547"/>
    </source>
</evidence>
<dbReference type="AlphaFoldDB" id="A0A2S4ZXJ4"/>
<dbReference type="EMBL" id="PQVF01000014">
    <property type="protein sequence ID" value="POY35080.1"/>
    <property type="molecule type" value="Genomic_DNA"/>
</dbReference>
<comment type="function">
    <text evidence="11 15">F(1)F(0) ATP synthase produces ATP from ADP in the presence of a proton or sodium gradient. F-type ATPases consist of two structural domains, F(1) containing the extramembraneous catalytic core and F(0) containing the membrane proton channel, linked together by a central stalk and a peripheral stalk. During catalysis, ATP synthesis in the catalytic domain of F(1) is coupled via a rotary mechanism of the central stalk subunits to proton translocation.</text>
</comment>
<comment type="subunit">
    <text evidence="13">F-type ATPases have 2 components, F(1) - the catalytic core - and F(0) - the membrane proton channel. F(1) has five subunits: alpha(3), beta(3), gamma(1), delta(1), epsilon(1). F(0) has four main subunits: a(1), b(2) and c(10-14). The alpha and beta chains form an alternating ring which encloses part of the gamma chain. F(1) is attached to F(0) by a central stalk formed by the gamma and epsilon chains, while a peripheral stalk is formed by the delta and b chains.</text>
</comment>
<evidence type="ECO:0000313" key="19">
    <source>
        <dbReference type="Proteomes" id="UP000236893"/>
    </source>
</evidence>
<keyword evidence="5 15" id="KW-0812">Transmembrane</keyword>
<dbReference type="SUPFAM" id="SSF81573">
    <property type="entry name" value="F1F0 ATP synthase subunit B, membrane domain"/>
    <property type="match status" value="1"/>
</dbReference>
<dbReference type="OrthoDB" id="9795289at2"/>
<evidence type="ECO:0000256" key="10">
    <source>
        <dbReference type="ARBA" id="ARBA00023310"/>
    </source>
</evidence>
<name>A0A2S4ZXJ4_9SPHI</name>
<dbReference type="InterPro" id="IPR005864">
    <property type="entry name" value="ATP_synth_F0_bsu_bac"/>
</dbReference>
<keyword evidence="8 15" id="KW-0406">Ion transport</keyword>
<dbReference type="GO" id="GO:0045259">
    <property type="term" value="C:proton-transporting ATP synthase complex"/>
    <property type="evidence" value="ECO:0007669"/>
    <property type="project" value="UniProtKB-KW"/>
</dbReference>
<evidence type="ECO:0000256" key="16">
    <source>
        <dbReference type="RuleBase" id="RU003848"/>
    </source>
</evidence>
<feature type="coiled-coil region" evidence="17">
    <location>
        <begin position="37"/>
        <end position="89"/>
    </location>
</feature>
<evidence type="ECO:0000256" key="13">
    <source>
        <dbReference type="ARBA" id="ARBA00026054"/>
    </source>
</evidence>
<comment type="subcellular location">
    <subcellularLocation>
        <location evidence="15">Cell membrane</location>
        <topology evidence="15">Single-pass membrane protein</topology>
    </subcellularLocation>
    <subcellularLocation>
        <location evidence="14">Endomembrane system</location>
        <topology evidence="14">Single-pass membrane protein</topology>
    </subcellularLocation>
</comment>
<dbReference type="Proteomes" id="UP000236893">
    <property type="component" value="Unassembled WGS sequence"/>
</dbReference>
<keyword evidence="19" id="KW-1185">Reference proteome</keyword>
<dbReference type="InterPro" id="IPR050059">
    <property type="entry name" value="ATP_synthase_B_chain"/>
</dbReference>
<evidence type="ECO:0000256" key="11">
    <source>
        <dbReference type="ARBA" id="ARBA00025198"/>
    </source>
</evidence>
<protein>
    <recommendedName>
        <fullName evidence="15">ATP synthase subunit b</fullName>
    </recommendedName>
    <alternativeName>
        <fullName evidence="15">ATP synthase F(0) sector subunit b</fullName>
    </alternativeName>
    <alternativeName>
        <fullName evidence="15">ATPase subunit I</fullName>
    </alternativeName>
    <alternativeName>
        <fullName evidence="15">F-type ATPase subunit b</fullName>
        <shortName evidence="15">F-ATPase subunit b</shortName>
    </alternativeName>
</protein>